<evidence type="ECO:0000259" key="2">
    <source>
        <dbReference type="Pfam" id="PF12697"/>
    </source>
</evidence>
<keyword evidence="4" id="KW-1185">Reference proteome</keyword>
<dbReference type="Gene3D" id="3.40.50.1820">
    <property type="entry name" value="alpha/beta hydrolase"/>
    <property type="match status" value="1"/>
</dbReference>
<organism evidence="3 4">
    <name type="scientific">Erwinia aeris</name>
    <dbReference type="NCBI Taxonomy" id="3239803"/>
    <lineage>
        <taxon>Bacteria</taxon>
        <taxon>Pseudomonadati</taxon>
        <taxon>Pseudomonadota</taxon>
        <taxon>Gammaproteobacteria</taxon>
        <taxon>Enterobacterales</taxon>
        <taxon>Erwiniaceae</taxon>
        <taxon>Erwinia</taxon>
    </lineage>
</organism>
<evidence type="ECO:0000313" key="4">
    <source>
        <dbReference type="Proteomes" id="UP001565243"/>
    </source>
</evidence>
<proteinExistence type="predicted"/>
<dbReference type="Pfam" id="PF12697">
    <property type="entry name" value="Abhydrolase_6"/>
    <property type="match status" value="1"/>
</dbReference>
<dbReference type="InterPro" id="IPR029058">
    <property type="entry name" value="AB_hydrolase_fold"/>
</dbReference>
<name>A0ABV4E8P5_9GAMM</name>
<reference evidence="3 4" key="1">
    <citation type="submission" date="2024-07" db="EMBL/GenBank/DDBJ databases">
        <authorList>
            <person name="Hebao G."/>
        </authorList>
    </citation>
    <scope>NUCLEOTIDE SEQUENCE [LARGE SCALE GENOMIC DNA]</scope>
    <source>
        <strain evidence="3 4">ACCC 02193</strain>
    </source>
</reference>
<accession>A0ABV4E8P5</accession>
<dbReference type="SUPFAM" id="SSF53474">
    <property type="entry name" value="alpha/beta-Hydrolases"/>
    <property type="match status" value="1"/>
</dbReference>
<dbReference type="PANTHER" id="PTHR43798:SF31">
    <property type="entry name" value="AB HYDROLASE SUPERFAMILY PROTEIN YCLE"/>
    <property type="match status" value="1"/>
</dbReference>
<feature type="domain" description="AB hydrolase-1" evidence="2">
    <location>
        <begin position="16"/>
        <end position="242"/>
    </location>
</feature>
<dbReference type="PANTHER" id="PTHR43798">
    <property type="entry name" value="MONOACYLGLYCEROL LIPASE"/>
    <property type="match status" value="1"/>
</dbReference>
<comment type="caution">
    <text evidence="3">The sequence shown here is derived from an EMBL/GenBank/DDBJ whole genome shotgun (WGS) entry which is preliminary data.</text>
</comment>
<dbReference type="InterPro" id="IPR000073">
    <property type="entry name" value="AB_hydrolase_1"/>
</dbReference>
<dbReference type="RefSeq" id="WP_301253329.1">
    <property type="nucleotide sequence ID" value="NZ_JBGFFX010000007.1"/>
</dbReference>
<keyword evidence="1 3" id="KW-0378">Hydrolase</keyword>
<dbReference type="GO" id="GO:0016787">
    <property type="term" value="F:hydrolase activity"/>
    <property type="evidence" value="ECO:0007669"/>
    <property type="project" value="UniProtKB-KW"/>
</dbReference>
<gene>
    <name evidence="3" type="ORF">AB6T85_12840</name>
</gene>
<dbReference type="EMBL" id="JBGFFX010000007">
    <property type="protein sequence ID" value="MEY8771295.1"/>
    <property type="molecule type" value="Genomic_DNA"/>
</dbReference>
<evidence type="ECO:0000313" key="3">
    <source>
        <dbReference type="EMBL" id="MEY8771295.1"/>
    </source>
</evidence>
<sequence length="251" mass="27271">MLPCSLHGKANDAPVFVLLHYLGGSGHTWYPTISWLDEHHRCVTLDTPGFGAATNIPGYDVASMVAQFDESIRALQLNNCILVGHSMTGKVALALAARRPDYLKGLILVAPSPPGPQPMSEEDRRSQINYGGSREEAEQFVDTAASERLPDVVREIAIRDARRANLNAWRAWPEAGSREDWSTRIGTVDCPALLIAGSADDQVPSAEDQQKMTLSHLPAGRLEVIAGAGHLMPLQTPQELAERMLTFAATL</sequence>
<dbReference type="PRINTS" id="PR00111">
    <property type="entry name" value="ABHYDROLASE"/>
</dbReference>
<evidence type="ECO:0000256" key="1">
    <source>
        <dbReference type="ARBA" id="ARBA00022801"/>
    </source>
</evidence>
<dbReference type="InterPro" id="IPR050266">
    <property type="entry name" value="AB_hydrolase_sf"/>
</dbReference>
<protein>
    <submittedName>
        <fullName evidence="3">Alpha/beta fold hydrolase</fullName>
    </submittedName>
</protein>
<dbReference type="Proteomes" id="UP001565243">
    <property type="component" value="Unassembled WGS sequence"/>
</dbReference>